<proteinExistence type="predicted"/>
<keyword evidence="3" id="KW-0448">Lipopolysaccharide biosynthesis</keyword>
<keyword evidence="2 4" id="KW-0548">Nucleotidyltransferase</keyword>
<dbReference type="InterPro" id="IPR003329">
    <property type="entry name" value="Cytidylyl_trans"/>
</dbReference>
<dbReference type="CDD" id="cd02517">
    <property type="entry name" value="CMP-KDO-Synthetase"/>
    <property type="match status" value="1"/>
</dbReference>
<sequence length="295" mass="31352">MADLPLAGACQPCEPPRGDGAVPLDNLTAQSCATIIPARFASSRYPGKPLVPLTGASGECRSLIRRTWDRAREATGAGGLWVATDDARIAHETRGFGGACVMTSRACANGTERCAEAVARLGSTAHFVVNFQGDAPLMPAGLVARLVALLRADPEAAMATAAVRASPQVHARMLDDAARGLSGATTVVTDRAGRALYFSRHVLPFGADPQAARRTGAVRIHLGLYVYRRSALDAYRAASPCASEMAEGLEQLRFLDMGMTVRVLTLDALEWDAIELNNPGDEQRIEQVLREQSIA</sequence>
<dbReference type="Pfam" id="PF02348">
    <property type="entry name" value="CTP_transf_3"/>
    <property type="match status" value="1"/>
</dbReference>
<dbReference type="GO" id="GO:0009103">
    <property type="term" value="P:lipopolysaccharide biosynthetic process"/>
    <property type="evidence" value="ECO:0007669"/>
    <property type="project" value="UniProtKB-KW"/>
</dbReference>
<reference evidence="4" key="1">
    <citation type="submission" date="2020-11" db="EMBL/GenBank/DDBJ databases">
        <title>Novosphingobium aureum sp. nov., a marine bacterium isolated from sediment of a salt flat.</title>
        <authorList>
            <person name="Yoo Y."/>
            <person name="Kim J.-J."/>
        </authorList>
    </citation>
    <scope>NUCLEOTIDE SEQUENCE</scope>
    <source>
        <strain evidence="4">YJ-S2-02</strain>
    </source>
</reference>
<dbReference type="PANTHER" id="PTHR42866:SF2">
    <property type="entry name" value="3-DEOXY-MANNO-OCTULOSONATE CYTIDYLYLTRANSFERASE, MITOCHONDRIAL"/>
    <property type="match status" value="1"/>
</dbReference>
<dbReference type="GO" id="GO:0008690">
    <property type="term" value="F:3-deoxy-manno-octulosonate cytidylyltransferase activity"/>
    <property type="evidence" value="ECO:0007669"/>
    <property type="project" value="InterPro"/>
</dbReference>
<dbReference type="RefSeq" id="WP_197167194.1">
    <property type="nucleotide sequence ID" value="NZ_JADZGI010000007.1"/>
</dbReference>
<organism evidence="4 5">
    <name type="scientific">Novosphingobium aureum</name>
    <dbReference type="NCBI Taxonomy" id="2792964"/>
    <lineage>
        <taxon>Bacteria</taxon>
        <taxon>Pseudomonadati</taxon>
        <taxon>Pseudomonadota</taxon>
        <taxon>Alphaproteobacteria</taxon>
        <taxon>Sphingomonadales</taxon>
        <taxon>Sphingomonadaceae</taxon>
        <taxon>Novosphingobium</taxon>
    </lineage>
</organism>
<dbReference type="EMBL" id="JADZGI010000007">
    <property type="protein sequence ID" value="MBH0115056.1"/>
    <property type="molecule type" value="Genomic_DNA"/>
</dbReference>
<dbReference type="NCBIfam" id="NF003950">
    <property type="entry name" value="PRK05450.1-3"/>
    <property type="match status" value="1"/>
</dbReference>
<dbReference type="PANTHER" id="PTHR42866">
    <property type="entry name" value="3-DEOXY-MANNO-OCTULOSONATE CYTIDYLYLTRANSFERASE"/>
    <property type="match status" value="1"/>
</dbReference>
<evidence type="ECO:0000313" key="5">
    <source>
        <dbReference type="Proteomes" id="UP000617634"/>
    </source>
</evidence>
<evidence type="ECO:0000313" key="4">
    <source>
        <dbReference type="EMBL" id="MBH0115056.1"/>
    </source>
</evidence>
<keyword evidence="1" id="KW-0808">Transferase</keyword>
<name>A0A931HGT7_9SPHN</name>
<dbReference type="GO" id="GO:0005829">
    <property type="term" value="C:cytosol"/>
    <property type="evidence" value="ECO:0007669"/>
    <property type="project" value="TreeGrafter"/>
</dbReference>
<dbReference type="Gene3D" id="3.90.550.10">
    <property type="entry name" value="Spore Coat Polysaccharide Biosynthesis Protein SpsA, Chain A"/>
    <property type="match status" value="1"/>
</dbReference>
<accession>A0A931HGT7</accession>
<dbReference type="NCBIfam" id="NF003952">
    <property type="entry name" value="PRK05450.1-5"/>
    <property type="match status" value="1"/>
</dbReference>
<keyword evidence="5" id="KW-1185">Reference proteome</keyword>
<dbReference type="InterPro" id="IPR004528">
    <property type="entry name" value="KdsB"/>
</dbReference>
<evidence type="ECO:0000256" key="1">
    <source>
        <dbReference type="ARBA" id="ARBA00022679"/>
    </source>
</evidence>
<dbReference type="AlphaFoldDB" id="A0A931HGT7"/>
<protein>
    <submittedName>
        <fullName evidence="4">3-deoxy-manno-octulosonate cytidylyltransferase</fullName>
    </submittedName>
</protein>
<dbReference type="SUPFAM" id="SSF53448">
    <property type="entry name" value="Nucleotide-diphospho-sugar transferases"/>
    <property type="match status" value="1"/>
</dbReference>
<comment type="caution">
    <text evidence="4">The sequence shown here is derived from an EMBL/GenBank/DDBJ whole genome shotgun (WGS) entry which is preliminary data.</text>
</comment>
<gene>
    <name evidence="4" type="ORF">I5E68_19100</name>
</gene>
<dbReference type="Proteomes" id="UP000617634">
    <property type="component" value="Unassembled WGS sequence"/>
</dbReference>
<dbReference type="InterPro" id="IPR029044">
    <property type="entry name" value="Nucleotide-diphossugar_trans"/>
</dbReference>
<evidence type="ECO:0000256" key="3">
    <source>
        <dbReference type="ARBA" id="ARBA00022985"/>
    </source>
</evidence>
<evidence type="ECO:0000256" key="2">
    <source>
        <dbReference type="ARBA" id="ARBA00022695"/>
    </source>
</evidence>